<dbReference type="InterPro" id="IPR032466">
    <property type="entry name" value="Metal_Hydrolase"/>
</dbReference>
<feature type="site" description="Important for catalytic activity" evidence="5">
    <location>
        <position position="223"/>
    </location>
</feature>
<dbReference type="NCBIfam" id="TIGR01430">
    <property type="entry name" value="aden_deam"/>
    <property type="match status" value="1"/>
</dbReference>
<keyword evidence="5" id="KW-0963">Cytoplasm</keyword>
<feature type="domain" description="Adenosine deaminase" evidence="6">
    <location>
        <begin position="14"/>
        <end position="335"/>
    </location>
</feature>
<dbReference type="GO" id="GO:0005829">
    <property type="term" value="C:cytosol"/>
    <property type="evidence" value="ECO:0007669"/>
    <property type="project" value="TreeGrafter"/>
</dbReference>
<evidence type="ECO:0000313" key="8">
    <source>
        <dbReference type="Proteomes" id="UP000094385"/>
    </source>
</evidence>
<dbReference type="EC" id="3.5.4.2" evidence="5"/>
<dbReference type="InterPro" id="IPR028892">
    <property type="entry name" value="ADE"/>
</dbReference>
<proteinExistence type="inferred from homology"/>
<keyword evidence="5" id="KW-0539">Nucleus</keyword>
<feature type="binding site" evidence="5">
    <location>
        <position position="281"/>
    </location>
    <ligand>
        <name>substrate</name>
    </ligand>
</feature>
<organism evidence="7 8">
    <name type="scientific">Lipomyces starkeyi NRRL Y-11557</name>
    <dbReference type="NCBI Taxonomy" id="675824"/>
    <lineage>
        <taxon>Eukaryota</taxon>
        <taxon>Fungi</taxon>
        <taxon>Dikarya</taxon>
        <taxon>Ascomycota</taxon>
        <taxon>Saccharomycotina</taxon>
        <taxon>Lipomycetes</taxon>
        <taxon>Lipomycetales</taxon>
        <taxon>Lipomycetaceae</taxon>
        <taxon>Lipomyces</taxon>
    </lineage>
</organism>
<dbReference type="AlphaFoldDB" id="A0A1E3Q2X3"/>
<dbReference type="PANTHER" id="PTHR43114">
    <property type="entry name" value="ADENINE DEAMINASE"/>
    <property type="match status" value="1"/>
</dbReference>
<dbReference type="GO" id="GO:0006146">
    <property type="term" value="P:adenine catabolic process"/>
    <property type="evidence" value="ECO:0007669"/>
    <property type="project" value="UniProtKB-UniRule"/>
</dbReference>
<feature type="binding site" evidence="5">
    <location>
        <position position="199"/>
    </location>
    <ligand>
        <name>Zn(2+)</name>
        <dbReference type="ChEBI" id="CHEBI:29105"/>
        <note>catalytic</note>
    </ligand>
</feature>
<keyword evidence="2 5" id="KW-0378">Hydrolase</keyword>
<dbReference type="Pfam" id="PF00962">
    <property type="entry name" value="A_deaminase"/>
    <property type="match status" value="1"/>
</dbReference>
<keyword evidence="3 5" id="KW-0862">Zinc</keyword>
<dbReference type="GO" id="GO:0009117">
    <property type="term" value="P:nucleotide metabolic process"/>
    <property type="evidence" value="ECO:0007669"/>
    <property type="project" value="UniProtKB-KW"/>
</dbReference>
<dbReference type="GO" id="GO:0043103">
    <property type="term" value="P:hypoxanthine salvage"/>
    <property type="evidence" value="ECO:0007669"/>
    <property type="project" value="UniProtKB-UniRule"/>
</dbReference>
<dbReference type="GO" id="GO:0000034">
    <property type="term" value="F:adenine deaminase activity"/>
    <property type="evidence" value="ECO:0007669"/>
    <property type="project" value="UniProtKB-UniRule"/>
</dbReference>
<keyword evidence="8" id="KW-1185">Reference proteome</keyword>
<evidence type="ECO:0000313" key="7">
    <source>
        <dbReference type="EMBL" id="ODQ72016.1"/>
    </source>
</evidence>
<keyword evidence="4 5" id="KW-0546">Nucleotide metabolism</keyword>
<reference evidence="7 8" key="1">
    <citation type="journal article" date="2016" name="Proc. Natl. Acad. Sci. U.S.A.">
        <title>Comparative genomics of biotechnologically important yeasts.</title>
        <authorList>
            <person name="Riley R."/>
            <person name="Haridas S."/>
            <person name="Wolfe K.H."/>
            <person name="Lopes M.R."/>
            <person name="Hittinger C.T."/>
            <person name="Goeker M."/>
            <person name="Salamov A.A."/>
            <person name="Wisecaver J.H."/>
            <person name="Long T.M."/>
            <person name="Calvey C.H."/>
            <person name="Aerts A.L."/>
            <person name="Barry K.W."/>
            <person name="Choi C."/>
            <person name="Clum A."/>
            <person name="Coughlan A.Y."/>
            <person name="Deshpande S."/>
            <person name="Douglass A.P."/>
            <person name="Hanson S.J."/>
            <person name="Klenk H.-P."/>
            <person name="LaButti K.M."/>
            <person name="Lapidus A."/>
            <person name="Lindquist E.A."/>
            <person name="Lipzen A.M."/>
            <person name="Meier-Kolthoff J.P."/>
            <person name="Ohm R.A."/>
            <person name="Otillar R.P."/>
            <person name="Pangilinan J.L."/>
            <person name="Peng Y."/>
            <person name="Rokas A."/>
            <person name="Rosa C.A."/>
            <person name="Scheuner C."/>
            <person name="Sibirny A.A."/>
            <person name="Slot J.C."/>
            <person name="Stielow J.B."/>
            <person name="Sun H."/>
            <person name="Kurtzman C.P."/>
            <person name="Blackwell M."/>
            <person name="Grigoriev I.V."/>
            <person name="Jeffries T.W."/>
        </authorList>
    </citation>
    <scope>NUCLEOTIDE SEQUENCE [LARGE SCALE GENOMIC DNA]</scope>
    <source>
        <strain evidence="7 8">NRRL Y-11557</strain>
    </source>
</reference>
<dbReference type="CDD" id="cd01320">
    <property type="entry name" value="ADA"/>
    <property type="match status" value="1"/>
</dbReference>
<comment type="catalytic activity">
    <reaction evidence="5">
        <text>adenine + H2O + H(+) = hypoxanthine + NH4(+)</text>
        <dbReference type="Rhea" id="RHEA:23688"/>
        <dbReference type="ChEBI" id="CHEBI:15377"/>
        <dbReference type="ChEBI" id="CHEBI:15378"/>
        <dbReference type="ChEBI" id="CHEBI:16708"/>
        <dbReference type="ChEBI" id="CHEBI:17368"/>
        <dbReference type="ChEBI" id="CHEBI:28938"/>
        <dbReference type="EC" id="3.5.4.2"/>
    </reaction>
</comment>
<protein>
    <recommendedName>
        <fullName evidence="5">Adenine deaminase</fullName>
        <shortName evidence="5">ADE</shortName>
        <ecNumber evidence="5">3.5.4.2</ecNumber>
    </recommendedName>
    <alternativeName>
        <fullName evidence="5">Adenine aminohydrolase</fullName>
        <shortName evidence="5">AAH</shortName>
    </alternativeName>
</protein>
<evidence type="ECO:0000259" key="6">
    <source>
        <dbReference type="Pfam" id="PF00962"/>
    </source>
</evidence>
<accession>A0A1E3Q2X3</accession>
<keyword evidence="1 5" id="KW-0479">Metal-binding</keyword>
<evidence type="ECO:0000256" key="2">
    <source>
        <dbReference type="ARBA" id="ARBA00022801"/>
    </source>
</evidence>
<sequence length="349" mass="40093">MDKKTKLQFIHDLPKVELHMHLEGSLEPELMFEIAKRNNVPIPFDSPEDIRKASVFNSLQEFLDLYYLGHKVFRTRRDFYDLIYSYFKRVSTSNLRHAELFFEAQEHTNRGVPLEEIVMGLHEGCVQAEKDFGITSDLILCLLRHFSPENMMDLLKQAVVFKKYIKGIGMSSSEAGCPPSLYVDIFKFAKEQGWHVTSHAGEIGPPEYVRDSIELLGIERCDHGIGARTDPEVVKLLADKKVGVTMCPISNVLLKVTESIPYSPIRQYLDANCKICFNSDDPSYFGSTYIEENYDAVEKEMGLSVAEWVKIAQDAIDMSWVEEDERKKLQDELDAVKLKYKLKELYGIE</sequence>
<evidence type="ECO:0000256" key="3">
    <source>
        <dbReference type="ARBA" id="ARBA00022833"/>
    </source>
</evidence>
<dbReference type="Gene3D" id="3.20.20.140">
    <property type="entry name" value="Metal-dependent hydrolases"/>
    <property type="match status" value="1"/>
</dbReference>
<evidence type="ECO:0000256" key="4">
    <source>
        <dbReference type="ARBA" id="ARBA00023080"/>
    </source>
</evidence>
<comment type="function">
    <text evidence="5">Catalyzes the hydrolytic deamination of adenine to hypoxanthine. Plays an important role in the purine salvage pathway and in nitrogen catabolism.</text>
</comment>
<dbReference type="Proteomes" id="UP000094385">
    <property type="component" value="Unassembled WGS sequence"/>
</dbReference>
<dbReference type="GO" id="GO:0005634">
    <property type="term" value="C:nucleus"/>
    <property type="evidence" value="ECO:0007669"/>
    <property type="project" value="UniProtKB-SubCell"/>
</dbReference>
<gene>
    <name evidence="5" type="primary">AAH1</name>
    <name evidence="7" type="ORF">LIPSTDRAFT_314768</name>
</gene>
<dbReference type="SUPFAM" id="SSF51556">
    <property type="entry name" value="Metallo-dependent hydrolases"/>
    <property type="match status" value="1"/>
</dbReference>
<dbReference type="HAMAP" id="MF_01962">
    <property type="entry name" value="Adenine_deaminase"/>
    <property type="match status" value="1"/>
</dbReference>
<dbReference type="STRING" id="675824.A0A1E3Q2X3"/>
<feature type="binding site" evidence="5">
    <location>
        <position position="21"/>
    </location>
    <ligand>
        <name>Zn(2+)</name>
        <dbReference type="ChEBI" id="CHEBI:29105"/>
        <note>catalytic</note>
    </ligand>
</feature>
<name>A0A1E3Q2X3_LIPST</name>
<feature type="active site" description="Proton donor" evidence="5">
    <location>
        <position position="202"/>
    </location>
</feature>
<dbReference type="OrthoDB" id="272271at2759"/>
<evidence type="ECO:0000256" key="1">
    <source>
        <dbReference type="ARBA" id="ARBA00022723"/>
    </source>
</evidence>
<dbReference type="GO" id="GO:0008270">
    <property type="term" value="F:zinc ion binding"/>
    <property type="evidence" value="ECO:0007669"/>
    <property type="project" value="UniProtKB-UniRule"/>
</dbReference>
<dbReference type="EMBL" id="KV454296">
    <property type="protein sequence ID" value="ODQ72016.1"/>
    <property type="molecule type" value="Genomic_DNA"/>
</dbReference>
<feature type="binding site" evidence="5">
    <location>
        <position position="280"/>
    </location>
    <ligand>
        <name>Zn(2+)</name>
        <dbReference type="ChEBI" id="CHEBI:29105"/>
        <note>catalytic</note>
    </ligand>
</feature>
<dbReference type="InterPro" id="IPR006330">
    <property type="entry name" value="Ado/ade_deaminase"/>
</dbReference>
<comment type="cofactor">
    <cofactor evidence="5">
        <name>Zn(2+)</name>
        <dbReference type="ChEBI" id="CHEBI:29105"/>
    </cofactor>
    <text evidence="5">Binds 1 zinc ion per subunit.</text>
</comment>
<feature type="binding site" evidence="5">
    <location>
        <position position="19"/>
    </location>
    <ligand>
        <name>Zn(2+)</name>
        <dbReference type="ChEBI" id="CHEBI:29105"/>
        <note>catalytic</note>
    </ligand>
</feature>
<dbReference type="PANTHER" id="PTHR43114:SF6">
    <property type="entry name" value="ADENINE DEAMINASE"/>
    <property type="match status" value="1"/>
</dbReference>
<comment type="subcellular location">
    <subcellularLocation>
        <location evidence="5">Cytoplasm</location>
    </subcellularLocation>
    <subcellularLocation>
        <location evidence="5">Nucleus</location>
    </subcellularLocation>
</comment>
<dbReference type="InterPro" id="IPR001365">
    <property type="entry name" value="A_deaminase_dom"/>
</dbReference>
<evidence type="ECO:0000256" key="5">
    <source>
        <dbReference type="HAMAP-Rule" id="MF_03145"/>
    </source>
</evidence>
<comment type="similarity">
    <text evidence="5">Belongs to the metallo-dependent hydrolases superfamily. Adenosine and AMP deaminases family. Adenine deaminase type 2 subfamily.</text>
</comment>